<gene>
    <name evidence="1" type="ORF">Llon_0707</name>
</gene>
<accession>A0A0W0VPD5</accession>
<reference evidence="1" key="1">
    <citation type="submission" date="2015-11" db="EMBL/GenBank/DDBJ databases">
        <title>Genomic analysis of 38 Legionella species identifies large and diverse effector repertoires.</title>
        <authorList>
            <person name="Burstein D."/>
            <person name="Amaro F."/>
            <person name="Zusman T."/>
            <person name="Lifshitz Z."/>
            <person name="Cohen O."/>
            <person name="Gilbert J.A."/>
            <person name="Pupko T."/>
            <person name="Shuman H.A."/>
            <person name="Segal G."/>
        </authorList>
    </citation>
    <scope>NUCLEOTIDE SEQUENCE [LARGE SCALE GENOMIC DNA]</scope>
    <source>
        <strain evidence="1">ATCC 49505</strain>
    </source>
</reference>
<dbReference type="EMBL" id="LNYK01000013">
    <property type="protein sequence ID" value="KTD21975.1"/>
    <property type="molecule type" value="Genomic_DNA"/>
</dbReference>
<sequence length="230" mass="26163">MNKKILVLLPAMPDPSFAKPIGQSLNFILQRRHLIEYIDPYELHGSMDNMQYYQLWRERIASLLRHYDAFFGFALGGVILQQCLPLFKSNARTIVLFSSPTFIDDELRQKLKTVIALCQEKRLNEALLYLYQHVSYPGKLGHSFCIKDKATAAERLVSGLKRVLETDSSSVINSCNVPLIHFIGEESSLVKKKNILVPKDASLYVVPKAGMRVLEDNPGICQKIILEKLQ</sequence>
<organism evidence="1 2">
    <name type="scientific">Legionella londiniensis</name>
    <dbReference type="NCBI Taxonomy" id="45068"/>
    <lineage>
        <taxon>Bacteria</taxon>
        <taxon>Pseudomonadati</taxon>
        <taxon>Pseudomonadota</taxon>
        <taxon>Gammaproteobacteria</taxon>
        <taxon>Legionellales</taxon>
        <taxon>Legionellaceae</taxon>
        <taxon>Legionella</taxon>
    </lineage>
</organism>
<dbReference type="AlphaFoldDB" id="A0A0W0VPD5"/>
<evidence type="ECO:0008006" key="3">
    <source>
        <dbReference type="Google" id="ProtNLM"/>
    </source>
</evidence>
<dbReference type="OrthoDB" id="5650425at2"/>
<name>A0A0W0VPD5_9GAMM</name>
<keyword evidence="2" id="KW-1185">Reference proteome</keyword>
<comment type="caution">
    <text evidence="1">The sequence shown here is derived from an EMBL/GenBank/DDBJ whole genome shotgun (WGS) entry which is preliminary data.</text>
</comment>
<dbReference type="RefSeq" id="WP_058528722.1">
    <property type="nucleotide sequence ID" value="NZ_CAAAHZ010000020.1"/>
</dbReference>
<dbReference type="SUPFAM" id="SSF53474">
    <property type="entry name" value="alpha/beta-Hydrolases"/>
    <property type="match status" value="1"/>
</dbReference>
<dbReference type="STRING" id="45068.Llon_0707"/>
<evidence type="ECO:0000313" key="1">
    <source>
        <dbReference type="EMBL" id="KTD21975.1"/>
    </source>
</evidence>
<dbReference type="PATRIC" id="fig|45068.5.peg.754"/>
<dbReference type="InterPro" id="IPR029058">
    <property type="entry name" value="AB_hydrolase_fold"/>
</dbReference>
<proteinExistence type="predicted"/>
<dbReference type="Proteomes" id="UP000054997">
    <property type="component" value="Unassembled WGS sequence"/>
</dbReference>
<evidence type="ECO:0000313" key="2">
    <source>
        <dbReference type="Proteomes" id="UP000054997"/>
    </source>
</evidence>
<protein>
    <recommendedName>
        <fullName evidence="3">Alpha/beta hydrolase</fullName>
    </recommendedName>
</protein>
<dbReference type="Gene3D" id="3.40.50.1820">
    <property type="entry name" value="alpha/beta hydrolase"/>
    <property type="match status" value="1"/>
</dbReference>